<proteinExistence type="predicted"/>
<name>A0A1S5R3R6_9CAUD</name>
<evidence type="ECO:0000313" key="1">
    <source>
        <dbReference type="EMBL" id="AND74955.1"/>
    </source>
</evidence>
<evidence type="ECO:0000313" key="2">
    <source>
        <dbReference type="Proteomes" id="UP000225821"/>
    </source>
</evidence>
<protein>
    <submittedName>
        <fullName evidence="1">Uncharacterized protein</fullName>
    </submittedName>
</protein>
<sequence>MGDLIGVLVIGIIAFCVGAGYGHQNLADTISADCSNKRGFKLANVNYDCLPLSFEREGKQYQIILEPTK</sequence>
<keyword evidence="2" id="KW-1185">Reference proteome</keyword>
<reference evidence="1 2" key="1">
    <citation type="submission" date="2016-03" db="EMBL/GenBank/DDBJ databases">
        <title>Characterisation of pf16 and phiPMW: Two novel phages infecting Pseudomonas putida PpG1.</title>
        <authorList>
            <person name="Magill D.J."/>
            <person name="Krylov V.N."/>
            <person name="Shaburova O.V."/>
            <person name="Allen C.C.R."/>
            <person name="McGrath J.W."/>
            <person name="Quinn J.P."/>
            <person name="Kulakov L.A."/>
        </authorList>
    </citation>
    <scope>NUCLEOTIDE SEQUENCE [LARGE SCALE GENOMIC DNA]</scope>
</reference>
<accession>A0A1S5R3R6</accession>
<dbReference type="EMBL" id="KU873925">
    <property type="protein sequence ID" value="AND74955.1"/>
    <property type="molecule type" value="Genomic_DNA"/>
</dbReference>
<gene>
    <name evidence="1" type="ORF">pf16_32</name>
</gene>
<organism evidence="1 2">
    <name type="scientific">Pseudomonas phage pf16</name>
    <dbReference type="NCBI Taxonomy" id="1815630"/>
    <lineage>
        <taxon>Viruses</taxon>
        <taxon>Duplodnaviria</taxon>
        <taxon>Heunggongvirae</taxon>
        <taxon>Uroviricota</taxon>
        <taxon>Caudoviricetes</taxon>
        <taxon>Chakrabartyvirus</taxon>
        <taxon>Chakrabartyvirus pf16</taxon>
    </lineage>
</organism>
<dbReference type="Proteomes" id="UP000225821">
    <property type="component" value="Segment"/>
</dbReference>